<dbReference type="EMBL" id="DXGC01000066">
    <property type="protein sequence ID" value="HIW91403.1"/>
    <property type="molecule type" value="Genomic_DNA"/>
</dbReference>
<accession>A0A9D1RQI7</accession>
<organism evidence="7 8">
    <name type="scientific">Candidatus Corynebacterium avicola</name>
    <dbReference type="NCBI Taxonomy" id="2838527"/>
    <lineage>
        <taxon>Bacteria</taxon>
        <taxon>Bacillati</taxon>
        <taxon>Actinomycetota</taxon>
        <taxon>Actinomycetes</taxon>
        <taxon>Mycobacteriales</taxon>
        <taxon>Corynebacteriaceae</taxon>
        <taxon>Corynebacterium</taxon>
    </lineage>
</organism>
<dbReference type="InterPro" id="IPR004872">
    <property type="entry name" value="Lipoprotein_NlpA"/>
</dbReference>
<evidence type="ECO:0000256" key="5">
    <source>
        <dbReference type="ARBA" id="ARBA00023139"/>
    </source>
</evidence>
<dbReference type="Gene3D" id="3.40.190.10">
    <property type="entry name" value="Periplasmic binding protein-like II"/>
    <property type="match status" value="2"/>
</dbReference>
<evidence type="ECO:0000256" key="4">
    <source>
        <dbReference type="ARBA" id="ARBA00023136"/>
    </source>
</evidence>
<keyword evidence="6" id="KW-0449">Lipoprotein</keyword>
<evidence type="ECO:0000313" key="8">
    <source>
        <dbReference type="Proteomes" id="UP000824190"/>
    </source>
</evidence>
<evidence type="ECO:0000313" key="7">
    <source>
        <dbReference type="EMBL" id="HIW91403.1"/>
    </source>
</evidence>
<gene>
    <name evidence="7" type="ORF">H9870_07065</name>
</gene>
<dbReference type="Pfam" id="PF03180">
    <property type="entry name" value="Lipoprotein_9"/>
    <property type="match status" value="1"/>
</dbReference>
<sequence length="302" mass="32666">MTKHLFTKVARQATAGVVAVATAASLTACMSDDSGDDVIKIGSTEASESQWKVFAEEAKKAGLNIEVVPYTDYPPVNDAVVNGDLDANQFQHIQYLAEYNVKSDSDLKPFGATETFPMGIYAKNASTIDEIIEDGEVVIQNDSTNGGRAIKLLAAAGLITLRQDDLIAPMPADIDESKSKVKVRAISAEQTAVAYNEGSVAVINNNFLKNANVTADDAIYKDDPSDPTAQPYINVFVTRADDVDNEDYQKLVEIWRDDAVQAAVAEDTSGSAVQADISQEELEQVLEDTEQKFRDQGTSEDE</sequence>
<dbReference type="Proteomes" id="UP000824190">
    <property type="component" value="Unassembled WGS sequence"/>
</dbReference>
<keyword evidence="5" id="KW-0564">Palmitate</keyword>
<dbReference type="AlphaFoldDB" id="A0A9D1RQI7"/>
<dbReference type="PANTHER" id="PTHR30429:SF3">
    <property type="entry name" value="LIPOPROTEIN"/>
    <property type="match status" value="1"/>
</dbReference>
<comment type="caution">
    <text evidence="7">The sequence shown here is derived from an EMBL/GenBank/DDBJ whole genome shotgun (WGS) entry which is preliminary data.</text>
</comment>
<reference evidence="7" key="2">
    <citation type="submission" date="2021-04" db="EMBL/GenBank/DDBJ databases">
        <authorList>
            <person name="Gilroy R."/>
        </authorList>
    </citation>
    <scope>NUCLEOTIDE SEQUENCE</scope>
    <source>
        <strain evidence="7">CHK32-1732</strain>
    </source>
</reference>
<evidence type="ECO:0000256" key="2">
    <source>
        <dbReference type="ARBA" id="ARBA00008973"/>
    </source>
</evidence>
<reference evidence="7" key="1">
    <citation type="journal article" date="2021" name="PeerJ">
        <title>Extensive microbial diversity within the chicken gut microbiome revealed by metagenomics and culture.</title>
        <authorList>
            <person name="Gilroy R."/>
            <person name="Ravi A."/>
            <person name="Getino M."/>
            <person name="Pursley I."/>
            <person name="Horton D.L."/>
            <person name="Alikhan N.F."/>
            <person name="Baker D."/>
            <person name="Gharbi K."/>
            <person name="Hall N."/>
            <person name="Watson M."/>
            <person name="Adriaenssens E.M."/>
            <person name="Foster-Nyarko E."/>
            <person name="Jarju S."/>
            <person name="Secka A."/>
            <person name="Antonio M."/>
            <person name="Oren A."/>
            <person name="Chaudhuri R.R."/>
            <person name="La Ragione R."/>
            <person name="Hildebrand F."/>
            <person name="Pallen M.J."/>
        </authorList>
    </citation>
    <scope>NUCLEOTIDE SEQUENCE</scope>
    <source>
        <strain evidence="7">CHK32-1732</strain>
    </source>
</reference>
<evidence type="ECO:0000256" key="1">
    <source>
        <dbReference type="ARBA" id="ARBA00004635"/>
    </source>
</evidence>
<name>A0A9D1RQI7_9CORY</name>
<comment type="similarity">
    <text evidence="2">Belongs to the NlpA lipoprotein family.</text>
</comment>
<dbReference type="SUPFAM" id="SSF53850">
    <property type="entry name" value="Periplasmic binding protein-like II"/>
    <property type="match status" value="1"/>
</dbReference>
<protein>
    <submittedName>
        <fullName evidence="7">Methionine ABC transporter substrate-binding protein</fullName>
    </submittedName>
</protein>
<dbReference type="GO" id="GO:0016020">
    <property type="term" value="C:membrane"/>
    <property type="evidence" value="ECO:0007669"/>
    <property type="project" value="UniProtKB-SubCell"/>
</dbReference>
<evidence type="ECO:0000256" key="6">
    <source>
        <dbReference type="ARBA" id="ARBA00023288"/>
    </source>
</evidence>
<dbReference type="PANTHER" id="PTHR30429">
    <property type="entry name" value="D-METHIONINE-BINDING LIPOPROTEIN METQ"/>
    <property type="match status" value="1"/>
</dbReference>
<proteinExistence type="inferred from homology"/>
<comment type="subcellular location">
    <subcellularLocation>
        <location evidence="1">Membrane</location>
        <topology evidence="1">Lipid-anchor</topology>
    </subcellularLocation>
</comment>
<dbReference type="PROSITE" id="PS51257">
    <property type="entry name" value="PROKAR_LIPOPROTEIN"/>
    <property type="match status" value="1"/>
</dbReference>
<evidence type="ECO:0000256" key="3">
    <source>
        <dbReference type="ARBA" id="ARBA00022729"/>
    </source>
</evidence>
<keyword evidence="4" id="KW-0472">Membrane</keyword>
<keyword evidence="3" id="KW-0732">Signal</keyword>